<dbReference type="PROSITE" id="PS50216">
    <property type="entry name" value="DHHC"/>
    <property type="match status" value="1"/>
</dbReference>
<keyword evidence="6 8" id="KW-0472">Membrane</keyword>
<feature type="transmembrane region" description="Helical" evidence="8">
    <location>
        <begin position="234"/>
        <end position="255"/>
    </location>
</feature>
<dbReference type="RefSeq" id="XP_015081522.1">
    <property type="nucleotide sequence ID" value="XM_015226036.2"/>
</dbReference>
<dbReference type="InterPro" id="IPR039859">
    <property type="entry name" value="PFA4/ZDH16/20/ERF2-like"/>
</dbReference>
<keyword evidence="10" id="KW-1185">Reference proteome</keyword>
<evidence type="ECO:0000256" key="2">
    <source>
        <dbReference type="ARBA" id="ARBA00008574"/>
    </source>
</evidence>
<evidence type="ECO:0000256" key="6">
    <source>
        <dbReference type="ARBA" id="ARBA00023136"/>
    </source>
</evidence>
<organism evidence="10 11">
    <name type="scientific">Solanum pennellii</name>
    <name type="common">Tomato</name>
    <name type="synonym">Lycopersicon pennellii</name>
    <dbReference type="NCBI Taxonomy" id="28526"/>
    <lineage>
        <taxon>Eukaryota</taxon>
        <taxon>Viridiplantae</taxon>
        <taxon>Streptophyta</taxon>
        <taxon>Embryophyta</taxon>
        <taxon>Tracheophyta</taxon>
        <taxon>Spermatophyta</taxon>
        <taxon>Magnoliopsida</taxon>
        <taxon>eudicotyledons</taxon>
        <taxon>Gunneridae</taxon>
        <taxon>Pentapetalae</taxon>
        <taxon>asterids</taxon>
        <taxon>lamiids</taxon>
        <taxon>Solanales</taxon>
        <taxon>Solanaceae</taxon>
        <taxon>Solanoideae</taxon>
        <taxon>Solaneae</taxon>
        <taxon>Solanum</taxon>
        <taxon>Solanum subgen. Lycopersicon</taxon>
    </lineage>
</organism>
<dbReference type="GeneID" id="107025241"/>
<comment type="similarity">
    <text evidence="2 8">Belongs to the DHHC palmitoyltransferase family.</text>
</comment>
<comment type="domain">
    <text evidence="8">The DHHC domain is required for palmitoyltransferase activity.</text>
</comment>
<feature type="transmembrane region" description="Helical" evidence="8">
    <location>
        <begin position="276"/>
        <end position="299"/>
    </location>
</feature>
<reference evidence="11" key="2">
    <citation type="submission" date="2025-08" db="UniProtKB">
        <authorList>
            <consortium name="RefSeq"/>
        </authorList>
    </citation>
    <scope>IDENTIFICATION</scope>
</reference>
<keyword evidence="5 8" id="KW-1133">Transmembrane helix</keyword>
<keyword evidence="7 8" id="KW-0012">Acyltransferase</keyword>
<feature type="domain" description="Palmitoyltransferase DHHC" evidence="9">
    <location>
        <begin position="188"/>
        <end position="313"/>
    </location>
</feature>
<keyword evidence="3 8" id="KW-0808">Transferase</keyword>
<evidence type="ECO:0000256" key="8">
    <source>
        <dbReference type="RuleBase" id="RU079119"/>
    </source>
</evidence>
<evidence type="ECO:0000259" key="9">
    <source>
        <dbReference type="Pfam" id="PF01529"/>
    </source>
</evidence>
<dbReference type="EC" id="2.3.1.225" evidence="8"/>
<dbReference type="PANTHER" id="PTHR22883:SF57">
    <property type="entry name" value="S-ACYLTRANSFERASE"/>
    <property type="match status" value="1"/>
</dbReference>
<sequence length="349" mass="40244">MTYLQQPIQEIETIPEVSPADTVIETTESHNSWIEEVEIDFVAKIKKILFTLWRKIIEIRNRNLNEENVPQSHREDQIERVRLYHVWPGKNVFYFKGLLICGPDPRRLLLTTVSISLSSLVFIVYVTKDVPKISLCVLLTLIVFANLLMVSVIDPGIIPRNNELPSPESTQNGRVRSKRVFINGSKLKLKYCRICRIYRPARSCHCIVCDNCVDKFDHHCPWIGQCIGLRNYRLYVLLLVIANVYFVYIFVFSCLKIQQKNGGNGLIGLVRDCPETLVLACFSFVGACFVGGLACYHFYLIATNQTAYENFRQQYGSTKNPFDKGFVTNIKEVLFSPWTHSRINFRSEM</sequence>
<evidence type="ECO:0000256" key="3">
    <source>
        <dbReference type="ARBA" id="ARBA00022679"/>
    </source>
</evidence>
<accession>A0ABM1H7I2</accession>
<dbReference type="PANTHER" id="PTHR22883">
    <property type="entry name" value="ZINC FINGER DHHC DOMAIN CONTAINING PROTEIN"/>
    <property type="match status" value="1"/>
</dbReference>
<evidence type="ECO:0000256" key="1">
    <source>
        <dbReference type="ARBA" id="ARBA00004127"/>
    </source>
</evidence>
<comment type="subcellular location">
    <subcellularLocation>
        <location evidence="1">Endomembrane system</location>
        <topology evidence="1">Multi-pass membrane protein</topology>
    </subcellularLocation>
</comment>
<dbReference type="InterPro" id="IPR001594">
    <property type="entry name" value="Palmitoyltrfase_DHHC"/>
</dbReference>
<evidence type="ECO:0000256" key="4">
    <source>
        <dbReference type="ARBA" id="ARBA00022692"/>
    </source>
</evidence>
<feature type="transmembrane region" description="Helical" evidence="8">
    <location>
        <begin position="133"/>
        <end position="153"/>
    </location>
</feature>
<feature type="transmembrane region" description="Helical" evidence="8">
    <location>
        <begin position="108"/>
        <end position="126"/>
    </location>
</feature>
<dbReference type="Proteomes" id="UP000694930">
    <property type="component" value="Chromosome 7"/>
</dbReference>
<protein>
    <recommendedName>
        <fullName evidence="8">S-acyltransferase</fullName>
        <ecNumber evidence="8">2.3.1.225</ecNumber>
    </recommendedName>
    <alternativeName>
        <fullName evidence="8">Palmitoyltransferase</fullName>
    </alternativeName>
</protein>
<evidence type="ECO:0000256" key="5">
    <source>
        <dbReference type="ARBA" id="ARBA00022989"/>
    </source>
</evidence>
<name>A0ABM1H7I2_SOLPN</name>
<keyword evidence="4 8" id="KW-0812">Transmembrane</keyword>
<evidence type="ECO:0000313" key="11">
    <source>
        <dbReference type="RefSeq" id="XP_015081522.1"/>
    </source>
</evidence>
<comment type="catalytic activity">
    <reaction evidence="8">
        <text>L-cysteinyl-[protein] + hexadecanoyl-CoA = S-hexadecanoyl-L-cysteinyl-[protein] + CoA</text>
        <dbReference type="Rhea" id="RHEA:36683"/>
        <dbReference type="Rhea" id="RHEA-COMP:10131"/>
        <dbReference type="Rhea" id="RHEA-COMP:11032"/>
        <dbReference type="ChEBI" id="CHEBI:29950"/>
        <dbReference type="ChEBI" id="CHEBI:57287"/>
        <dbReference type="ChEBI" id="CHEBI:57379"/>
        <dbReference type="ChEBI" id="CHEBI:74151"/>
        <dbReference type="EC" id="2.3.1.225"/>
    </reaction>
</comment>
<dbReference type="Pfam" id="PF01529">
    <property type="entry name" value="DHHC"/>
    <property type="match status" value="1"/>
</dbReference>
<evidence type="ECO:0000313" key="10">
    <source>
        <dbReference type="Proteomes" id="UP000694930"/>
    </source>
</evidence>
<reference evidence="10" key="1">
    <citation type="journal article" date="2014" name="Nat. Genet.">
        <title>The genome of the stress-tolerant wild tomato species Solanum pennellii.</title>
        <authorList>
            <person name="Bolger A."/>
            <person name="Scossa F."/>
            <person name="Bolger M.E."/>
            <person name="Lanz C."/>
            <person name="Maumus F."/>
            <person name="Tohge T."/>
            <person name="Quesneville H."/>
            <person name="Alseekh S."/>
            <person name="Sorensen I."/>
            <person name="Lichtenstein G."/>
            <person name="Fich E.A."/>
            <person name="Conte M."/>
            <person name="Keller H."/>
            <person name="Schneeberger K."/>
            <person name="Schwacke R."/>
            <person name="Ofner I."/>
            <person name="Vrebalov J."/>
            <person name="Xu Y."/>
            <person name="Osorio S."/>
            <person name="Aflitos S.A."/>
            <person name="Schijlen E."/>
            <person name="Jimenez-Gomez J.M."/>
            <person name="Ryngajllo M."/>
            <person name="Kimura S."/>
            <person name="Kumar R."/>
            <person name="Koenig D."/>
            <person name="Headland L.R."/>
            <person name="Maloof J.N."/>
            <person name="Sinha N."/>
            <person name="van Ham R.C."/>
            <person name="Lankhorst R.K."/>
            <person name="Mao L."/>
            <person name="Vogel A."/>
            <person name="Arsova B."/>
            <person name="Panstruga R."/>
            <person name="Fei Z."/>
            <person name="Rose J.K."/>
            <person name="Zamir D."/>
            <person name="Carrari F."/>
            <person name="Giovannoni J.J."/>
            <person name="Weigel D."/>
            <person name="Usadel B."/>
            <person name="Fernie A.R."/>
        </authorList>
    </citation>
    <scope>NUCLEOTIDE SEQUENCE [LARGE SCALE GENOMIC DNA]</scope>
    <source>
        <strain evidence="10">cv. LA0716</strain>
    </source>
</reference>
<gene>
    <name evidence="11" type="primary">LOC107025241</name>
</gene>
<proteinExistence type="inferred from homology"/>
<evidence type="ECO:0000256" key="7">
    <source>
        <dbReference type="ARBA" id="ARBA00023315"/>
    </source>
</evidence>